<reference evidence="4" key="1">
    <citation type="journal article" date="2019" name="Int. J. Syst. Evol. Microbiol.">
        <title>The Global Catalogue of Microorganisms (GCM) 10K type strain sequencing project: providing services to taxonomists for standard genome sequencing and annotation.</title>
        <authorList>
            <consortium name="The Broad Institute Genomics Platform"/>
            <consortium name="The Broad Institute Genome Sequencing Center for Infectious Disease"/>
            <person name="Wu L."/>
            <person name="Ma J."/>
        </authorList>
    </citation>
    <scope>NUCLEOTIDE SEQUENCE [LARGE SCALE GENOMIC DNA]</scope>
    <source>
        <strain evidence="4">CGMCC 4.1467</strain>
    </source>
</reference>
<comment type="caution">
    <text evidence="3">The sequence shown here is derived from an EMBL/GenBank/DDBJ whole genome shotgun (WGS) entry which is preliminary data.</text>
</comment>
<dbReference type="EMBL" id="JBHTBS010000002">
    <property type="protein sequence ID" value="MFC7336790.1"/>
    <property type="molecule type" value="Genomic_DNA"/>
</dbReference>
<evidence type="ECO:0000256" key="2">
    <source>
        <dbReference type="SAM" id="Phobius"/>
    </source>
</evidence>
<sequence length="205" mass="23450">MPSATEHTHHLRIRNTQLEMKSSSGNSSGEDVDGKLRLAQTQLEELQAQREELERLKTETEQLNTRKRELIGSQVEMSERLASAMTLIDRELFEMKQEIDDLEQCRSCFAGHLSKIEKLNPESWTREQLPDRLDRALAIVDHAEDEYSQAAEHFSRTRSASIFQGVRRAKSSSNSEFRQQLFRGFAFNLPIIALGGLALIAYLCK</sequence>
<gene>
    <name evidence="3" type="ORF">ACFQY0_06350</name>
</gene>
<feature type="transmembrane region" description="Helical" evidence="2">
    <location>
        <begin position="181"/>
        <end position="204"/>
    </location>
</feature>
<name>A0ABW2L5B5_9BACT</name>
<keyword evidence="4" id="KW-1185">Reference proteome</keyword>
<keyword evidence="1" id="KW-0175">Coiled coil</keyword>
<proteinExistence type="predicted"/>
<keyword evidence="2" id="KW-1133">Transmembrane helix</keyword>
<evidence type="ECO:0000313" key="4">
    <source>
        <dbReference type="Proteomes" id="UP001596472"/>
    </source>
</evidence>
<evidence type="ECO:0000256" key="1">
    <source>
        <dbReference type="SAM" id="Coils"/>
    </source>
</evidence>
<keyword evidence="2" id="KW-0812">Transmembrane</keyword>
<feature type="coiled-coil region" evidence="1">
    <location>
        <begin position="29"/>
        <end position="73"/>
    </location>
</feature>
<evidence type="ECO:0000313" key="3">
    <source>
        <dbReference type="EMBL" id="MFC7336790.1"/>
    </source>
</evidence>
<accession>A0ABW2L5B5</accession>
<organism evidence="3 4">
    <name type="scientific">Haloferula chungangensis</name>
    <dbReference type="NCBI Taxonomy" id="1048331"/>
    <lineage>
        <taxon>Bacteria</taxon>
        <taxon>Pseudomonadati</taxon>
        <taxon>Verrucomicrobiota</taxon>
        <taxon>Verrucomicrobiia</taxon>
        <taxon>Verrucomicrobiales</taxon>
        <taxon>Verrucomicrobiaceae</taxon>
        <taxon>Haloferula</taxon>
    </lineage>
</organism>
<dbReference type="RefSeq" id="WP_379710453.1">
    <property type="nucleotide sequence ID" value="NZ_JBHTBS010000002.1"/>
</dbReference>
<dbReference type="Proteomes" id="UP001596472">
    <property type="component" value="Unassembled WGS sequence"/>
</dbReference>
<keyword evidence="2" id="KW-0472">Membrane</keyword>
<protein>
    <submittedName>
        <fullName evidence="3">Uncharacterized protein</fullName>
    </submittedName>
</protein>